<evidence type="ECO:0000256" key="6">
    <source>
        <dbReference type="ARBA" id="ARBA00022660"/>
    </source>
</evidence>
<dbReference type="GO" id="GO:0031966">
    <property type="term" value="C:mitochondrial membrane"/>
    <property type="evidence" value="ECO:0007669"/>
    <property type="project" value="UniProtKB-SubCell"/>
</dbReference>
<dbReference type="InterPro" id="IPR050269">
    <property type="entry name" value="ComplexI_Subunit6"/>
</dbReference>
<evidence type="ECO:0000256" key="13">
    <source>
        <dbReference type="ARBA" id="ARBA00023136"/>
    </source>
</evidence>
<keyword evidence="8" id="KW-1278">Translocase</keyword>
<geneLocation type="mitochondrion" evidence="17"/>
<dbReference type="PANTHER" id="PTHR11435:SF1">
    <property type="entry name" value="NADH-UBIQUINONE OXIDOREDUCTASE CHAIN 6"/>
    <property type="match status" value="1"/>
</dbReference>
<evidence type="ECO:0000256" key="5">
    <source>
        <dbReference type="ARBA" id="ARBA00022448"/>
    </source>
</evidence>
<keyword evidence="5" id="KW-0813">Transport</keyword>
<feature type="transmembrane region" description="Helical" evidence="16">
    <location>
        <begin position="82"/>
        <end position="103"/>
    </location>
</feature>
<reference evidence="17" key="1">
    <citation type="journal article" date="2018" name="J. ISSAAS">
        <title>The contribution of mitochondrial metagenomics to large-scale data mining and phylogenetic analysis of Coleoptera.</title>
        <authorList>
            <person name="Miller K."/>
            <person name="Linard B."/>
            <person name="Motyka M."/>
            <person name="Bocek M."/>
            <person name="Vogler A.P."/>
        </authorList>
    </citation>
    <scope>NUCLEOTIDE SEQUENCE</scope>
</reference>
<evidence type="ECO:0000313" key="17">
    <source>
        <dbReference type="EMBL" id="AXS65628.1"/>
    </source>
</evidence>
<keyword evidence="7 16" id="KW-0812">Transmembrane</keyword>
<evidence type="ECO:0000256" key="10">
    <source>
        <dbReference type="ARBA" id="ARBA00022989"/>
    </source>
</evidence>
<dbReference type="EMBL" id="MG193423">
    <property type="protein sequence ID" value="AXS65628.1"/>
    <property type="molecule type" value="Genomic_DNA"/>
</dbReference>
<evidence type="ECO:0000256" key="12">
    <source>
        <dbReference type="ARBA" id="ARBA00023128"/>
    </source>
</evidence>
<evidence type="ECO:0000256" key="8">
    <source>
        <dbReference type="ARBA" id="ARBA00022967"/>
    </source>
</evidence>
<gene>
    <name evidence="17" type="primary">nad6</name>
</gene>
<feature type="transmembrane region" description="Helical" evidence="16">
    <location>
        <begin position="133"/>
        <end position="153"/>
    </location>
</feature>
<evidence type="ECO:0000256" key="4">
    <source>
        <dbReference type="ARBA" id="ARBA00021095"/>
    </source>
</evidence>
<evidence type="ECO:0000256" key="2">
    <source>
        <dbReference type="ARBA" id="ARBA00005698"/>
    </source>
</evidence>
<protein>
    <recommendedName>
        <fullName evidence="4">NADH-ubiquinone oxidoreductase chain 6</fullName>
        <ecNumber evidence="3">7.1.1.2</ecNumber>
    </recommendedName>
    <alternativeName>
        <fullName evidence="14">NADH dehydrogenase subunit 6</fullName>
    </alternativeName>
</protein>
<proteinExistence type="inferred from homology"/>
<keyword evidence="11" id="KW-0520">NAD</keyword>
<sequence>MLLLMSFNLSMTLMFMFMKHPLSMGCILMIQTINISLMTGLMNLNFWYSYILFLVMVGGMLILFIYMTSIASNEKFKFNNKLMSIPIITIMLNFSLLMDQFYFNLNIINETINNKILINNLSMMKYLNLPSNMIYLMIIFYLLITMIAIVKITETKSGPLRQMS</sequence>
<keyword evidence="12 17" id="KW-0496">Mitochondrion</keyword>
<dbReference type="AlphaFoldDB" id="A0A346RHT1"/>
<keyword evidence="10 16" id="KW-1133">Transmembrane helix</keyword>
<accession>A0A346RHT1</accession>
<dbReference type="EC" id="7.1.1.2" evidence="3"/>
<feature type="transmembrane region" description="Helical" evidence="16">
    <location>
        <begin position="47"/>
        <end position="70"/>
    </location>
</feature>
<dbReference type="PANTHER" id="PTHR11435">
    <property type="entry name" value="NADH UBIQUINONE OXIDOREDUCTASE SUBUNIT ND6"/>
    <property type="match status" value="1"/>
</dbReference>
<dbReference type="GO" id="GO:0008137">
    <property type="term" value="F:NADH dehydrogenase (ubiquinone) activity"/>
    <property type="evidence" value="ECO:0007669"/>
    <property type="project" value="UniProtKB-EC"/>
</dbReference>
<keyword evidence="13 16" id="KW-0472">Membrane</keyword>
<evidence type="ECO:0000256" key="16">
    <source>
        <dbReference type="SAM" id="Phobius"/>
    </source>
</evidence>
<keyword evidence="9" id="KW-0249">Electron transport</keyword>
<evidence type="ECO:0000256" key="15">
    <source>
        <dbReference type="ARBA" id="ARBA00049551"/>
    </source>
</evidence>
<evidence type="ECO:0000256" key="14">
    <source>
        <dbReference type="ARBA" id="ARBA00031019"/>
    </source>
</evidence>
<comment type="similarity">
    <text evidence="2">Belongs to the complex I subunit 6 family.</text>
</comment>
<evidence type="ECO:0000256" key="1">
    <source>
        <dbReference type="ARBA" id="ARBA00004225"/>
    </source>
</evidence>
<evidence type="ECO:0000256" key="7">
    <source>
        <dbReference type="ARBA" id="ARBA00022692"/>
    </source>
</evidence>
<name>A0A346RHT1_9CUCU</name>
<comment type="catalytic activity">
    <reaction evidence="15">
        <text>a ubiquinone + NADH + 5 H(+)(in) = a ubiquinol + NAD(+) + 4 H(+)(out)</text>
        <dbReference type="Rhea" id="RHEA:29091"/>
        <dbReference type="Rhea" id="RHEA-COMP:9565"/>
        <dbReference type="Rhea" id="RHEA-COMP:9566"/>
        <dbReference type="ChEBI" id="CHEBI:15378"/>
        <dbReference type="ChEBI" id="CHEBI:16389"/>
        <dbReference type="ChEBI" id="CHEBI:17976"/>
        <dbReference type="ChEBI" id="CHEBI:57540"/>
        <dbReference type="ChEBI" id="CHEBI:57945"/>
        <dbReference type="EC" id="7.1.1.2"/>
    </reaction>
</comment>
<organism evidence="17">
    <name type="scientific">Cucujoidea sp. 38 KM-2017</name>
    <dbReference type="NCBI Taxonomy" id="2219376"/>
    <lineage>
        <taxon>Eukaryota</taxon>
        <taxon>Metazoa</taxon>
        <taxon>Ecdysozoa</taxon>
        <taxon>Arthropoda</taxon>
        <taxon>Hexapoda</taxon>
        <taxon>Insecta</taxon>
        <taxon>Pterygota</taxon>
        <taxon>Neoptera</taxon>
        <taxon>Endopterygota</taxon>
        <taxon>Coleoptera</taxon>
        <taxon>Polyphaga</taxon>
        <taxon>Cucujiformia</taxon>
    </lineage>
</organism>
<evidence type="ECO:0000256" key="9">
    <source>
        <dbReference type="ARBA" id="ARBA00022982"/>
    </source>
</evidence>
<evidence type="ECO:0000256" key="11">
    <source>
        <dbReference type="ARBA" id="ARBA00023027"/>
    </source>
</evidence>
<evidence type="ECO:0000256" key="3">
    <source>
        <dbReference type="ARBA" id="ARBA00012944"/>
    </source>
</evidence>
<feature type="transmembrane region" description="Helical" evidence="16">
    <location>
        <begin position="21"/>
        <end position="41"/>
    </location>
</feature>
<comment type="subcellular location">
    <subcellularLocation>
        <location evidence="1">Mitochondrion membrane</location>
        <topology evidence="1">Multi-pass membrane protein</topology>
    </subcellularLocation>
</comment>
<keyword evidence="6" id="KW-0679">Respiratory chain</keyword>